<dbReference type="HOGENOM" id="CLU_052276_0_0_1"/>
<reference evidence="3" key="1">
    <citation type="journal article" date="2006" name="PLoS Biol.">
        <title>Macronuclear genome sequence of the ciliate Tetrahymena thermophila, a model eukaryote.</title>
        <authorList>
            <person name="Eisen J.A."/>
            <person name="Coyne R.S."/>
            <person name="Wu M."/>
            <person name="Wu D."/>
            <person name="Thiagarajan M."/>
            <person name="Wortman J.R."/>
            <person name="Badger J.H."/>
            <person name="Ren Q."/>
            <person name="Amedeo P."/>
            <person name="Jones K.M."/>
            <person name="Tallon L.J."/>
            <person name="Delcher A.L."/>
            <person name="Salzberg S.L."/>
            <person name="Silva J.C."/>
            <person name="Haas B.J."/>
            <person name="Majoros W.H."/>
            <person name="Farzad M."/>
            <person name="Carlton J.M."/>
            <person name="Smith R.K. Jr."/>
            <person name="Garg J."/>
            <person name="Pearlman R.E."/>
            <person name="Karrer K.M."/>
            <person name="Sun L."/>
            <person name="Manning G."/>
            <person name="Elde N.C."/>
            <person name="Turkewitz A.P."/>
            <person name="Asai D.J."/>
            <person name="Wilkes D.E."/>
            <person name="Wang Y."/>
            <person name="Cai H."/>
            <person name="Collins K."/>
            <person name="Stewart B.A."/>
            <person name="Lee S.R."/>
            <person name="Wilamowska K."/>
            <person name="Weinberg Z."/>
            <person name="Ruzzo W.L."/>
            <person name="Wloga D."/>
            <person name="Gaertig J."/>
            <person name="Frankel J."/>
            <person name="Tsao C.-C."/>
            <person name="Gorovsky M.A."/>
            <person name="Keeling P.J."/>
            <person name="Waller R.F."/>
            <person name="Patron N.J."/>
            <person name="Cherry J.M."/>
            <person name="Stover N.A."/>
            <person name="Krieger C.J."/>
            <person name="del Toro C."/>
            <person name="Ryder H.F."/>
            <person name="Williamson S.C."/>
            <person name="Barbeau R.A."/>
            <person name="Hamilton E.P."/>
            <person name="Orias E."/>
        </authorList>
    </citation>
    <scope>NUCLEOTIDE SEQUENCE [LARGE SCALE GENOMIC DNA]</scope>
    <source>
        <strain evidence="3">SB210</strain>
    </source>
</reference>
<dbReference type="InterPro" id="IPR012338">
    <property type="entry name" value="Beta-lactam/transpept-like"/>
</dbReference>
<dbReference type="EMBL" id="GG662726">
    <property type="protein sequence ID" value="EAR93329.2"/>
    <property type="molecule type" value="Genomic_DNA"/>
</dbReference>
<dbReference type="Gene3D" id="3.40.710.10">
    <property type="entry name" value="DD-peptidase/beta-lactamase superfamily"/>
    <property type="match status" value="1"/>
</dbReference>
<dbReference type="InterPro" id="IPR050789">
    <property type="entry name" value="Diverse_Enzym_Activities"/>
</dbReference>
<dbReference type="Proteomes" id="UP000009168">
    <property type="component" value="Unassembled WGS sequence"/>
</dbReference>
<dbReference type="InterPro" id="IPR001466">
    <property type="entry name" value="Beta-lactam-related"/>
</dbReference>
<dbReference type="OrthoDB" id="5946976at2759"/>
<dbReference type="PANTHER" id="PTHR43283:SF3">
    <property type="entry name" value="BETA-LACTAMASE FAMILY PROTEIN (AFU_ORTHOLOGUE AFUA_5G07500)"/>
    <property type="match status" value="1"/>
</dbReference>
<dbReference type="RefSeq" id="XP_001013574.2">
    <property type="nucleotide sequence ID" value="XM_001013574.2"/>
</dbReference>
<name>Q239S9_TETTS</name>
<evidence type="ECO:0000313" key="3">
    <source>
        <dbReference type="Proteomes" id="UP000009168"/>
    </source>
</evidence>
<protein>
    <submittedName>
        <fullName evidence="2">Beta-lactamase</fullName>
    </submittedName>
</protein>
<dbReference type="eggNOG" id="ENOG502R2J4">
    <property type="taxonomic scope" value="Eukaryota"/>
</dbReference>
<dbReference type="Pfam" id="PF00144">
    <property type="entry name" value="Beta-lactamase"/>
    <property type="match status" value="1"/>
</dbReference>
<dbReference type="InParanoid" id="Q239S9"/>
<proteinExistence type="predicted"/>
<organism evidence="2 3">
    <name type="scientific">Tetrahymena thermophila (strain SB210)</name>
    <dbReference type="NCBI Taxonomy" id="312017"/>
    <lineage>
        <taxon>Eukaryota</taxon>
        <taxon>Sar</taxon>
        <taxon>Alveolata</taxon>
        <taxon>Ciliophora</taxon>
        <taxon>Intramacronucleata</taxon>
        <taxon>Oligohymenophorea</taxon>
        <taxon>Hymenostomatida</taxon>
        <taxon>Tetrahymenina</taxon>
        <taxon>Tetrahymenidae</taxon>
        <taxon>Tetrahymena</taxon>
    </lineage>
</organism>
<dbReference type="GeneID" id="7841563"/>
<accession>Q239S9</accession>
<evidence type="ECO:0000259" key="1">
    <source>
        <dbReference type="Pfam" id="PF00144"/>
    </source>
</evidence>
<evidence type="ECO:0000313" key="2">
    <source>
        <dbReference type="EMBL" id="EAR93329.2"/>
    </source>
</evidence>
<dbReference type="PANTHER" id="PTHR43283">
    <property type="entry name" value="BETA-LACTAMASE-RELATED"/>
    <property type="match status" value="1"/>
</dbReference>
<gene>
    <name evidence="2" type="ORF">TTHERM_00748990</name>
</gene>
<keyword evidence="3" id="KW-1185">Reference proteome</keyword>
<feature type="domain" description="Beta-lactamase-related" evidence="1">
    <location>
        <begin position="22"/>
        <end position="216"/>
    </location>
</feature>
<dbReference type="STRING" id="312017.Q239S9"/>
<dbReference type="SUPFAM" id="SSF56601">
    <property type="entry name" value="beta-lactamase/transpeptidase-like"/>
    <property type="match status" value="1"/>
</dbReference>
<dbReference type="KEGG" id="tet:TTHERM_00748990"/>
<sequence length="345" mass="38397">MVQLKNGNLLIKEHLSNSTMPAYTDDSTIHIASGCKWPAMTVIMKLVEQGKLSLTDTISKFYTNNEFSQQQSQITLLQLMTHTHGYGYFDDWVATLDINLQDSALGIAQGGQLNGKYVPKEDLKNPPGTTVLYGDIGMQIAGAIAEKVTGKGFNQLFLDLLGNPMGMVNAKFTAFDGEIGDNVAIADGFYVRMIDYANFMLMLMNGGVFKGQKILEKSSVDAILQDYTGNLKVDPSNSNYATNGKLSFGLGNWILNDGTRHSSNGIHKFYNYFDTQYNYLAIFYLRTKLDTQDKTDDLFDKLSLQIDKIVNSTSSFSQPTVTIKSTSFSQIIKLQILILTYIIFM</sequence>
<dbReference type="AlphaFoldDB" id="Q239S9"/>